<gene>
    <name evidence="2" type="ORF">MGYG_04300</name>
</gene>
<dbReference type="EMBL" id="DS989824">
    <property type="protein sequence ID" value="EFR01295.1"/>
    <property type="molecule type" value="Genomic_DNA"/>
</dbReference>
<evidence type="ECO:0000313" key="3">
    <source>
        <dbReference type="Proteomes" id="UP000002669"/>
    </source>
</evidence>
<protein>
    <submittedName>
        <fullName evidence="2">Uncharacterized protein</fullName>
    </submittedName>
</protein>
<proteinExistence type="predicted"/>
<reference evidence="3" key="1">
    <citation type="journal article" date="2012" name="MBio">
        <title>Comparative genome analysis of Trichophyton rubrum and related dermatophytes reveals candidate genes involved in infection.</title>
        <authorList>
            <person name="Martinez D.A."/>
            <person name="Oliver B.G."/>
            <person name="Graeser Y."/>
            <person name="Goldberg J.M."/>
            <person name="Li W."/>
            <person name="Martinez-Rossi N.M."/>
            <person name="Monod M."/>
            <person name="Shelest E."/>
            <person name="Barton R.C."/>
            <person name="Birch E."/>
            <person name="Brakhage A.A."/>
            <person name="Chen Z."/>
            <person name="Gurr S.J."/>
            <person name="Heiman D."/>
            <person name="Heitman J."/>
            <person name="Kosti I."/>
            <person name="Rossi A."/>
            <person name="Saif S."/>
            <person name="Samalova M."/>
            <person name="Saunders C.W."/>
            <person name="Shea T."/>
            <person name="Summerbell R.C."/>
            <person name="Xu J."/>
            <person name="Young S."/>
            <person name="Zeng Q."/>
            <person name="Birren B.W."/>
            <person name="Cuomo C.A."/>
            <person name="White T.C."/>
        </authorList>
    </citation>
    <scope>NUCLEOTIDE SEQUENCE [LARGE SCALE GENOMIC DNA]</scope>
    <source>
        <strain evidence="3">ATCC MYA-4604 / CBS 118893</strain>
    </source>
</reference>
<dbReference type="InParanoid" id="E4US91"/>
<dbReference type="AlphaFoldDB" id="E4US91"/>
<name>E4US91_ARTGP</name>
<feature type="region of interest" description="Disordered" evidence="1">
    <location>
        <begin position="1"/>
        <end position="29"/>
    </location>
</feature>
<dbReference type="HOGENOM" id="CLU_2573447_0_0_1"/>
<sequence>MALRQNNPGATHISMSTACTGPSKLGEMHPKPQKALQTLRGYGHLRILMEDYKTPNGITPLAVGLYAFTCGCETIRRRNAK</sequence>
<evidence type="ECO:0000256" key="1">
    <source>
        <dbReference type="SAM" id="MobiDB-lite"/>
    </source>
</evidence>
<accession>E4US91</accession>
<keyword evidence="3" id="KW-1185">Reference proteome</keyword>
<dbReference type="PROSITE" id="PS51257">
    <property type="entry name" value="PROKAR_LIPOPROTEIN"/>
    <property type="match status" value="1"/>
</dbReference>
<evidence type="ECO:0000313" key="2">
    <source>
        <dbReference type="EMBL" id="EFR01295.1"/>
    </source>
</evidence>
<dbReference type="RefSeq" id="XP_003174125.1">
    <property type="nucleotide sequence ID" value="XM_003174077.1"/>
</dbReference>
<dbReference type="GeneID" id="10029413"/>
<feature type="compositionally biased region" description="Polar residues" evidence="1">
    <location>
        <begin position="1"/>
        <end position="20"/>
    </location>
</feature>
<organism evidence="3">
    <name type="scientific">Arthroderma gypseum (strain ATCC MYA-4604 / CBS 118893)</name>
    <name type="common">Microsporum gypseum</name>
    <dbReference type="NCBI Taxonomy" id="535722"/>
    <lineage>
        <taxon>Eukaryota</taxon>
        <taxon>Fungi</taxon>
        <taxon>Dikarya</taxon>
        <taxon>Ascomycota</taxon>
        <taxon>Pezizomycotina</taxon>
        <taxon>Eurotiomycetes</taxon>
        <taxon>Eurotiomycetidae</taxon>
        <taxon>Onygenales</taxon>
        <taxon>Arthrodermataceae</taxon>
        <taxon>Nannizzia</taxon>
    </lineage>
</organism>
<dbReference type="Proteomes" id="UP000002669">
    <property type="component" value="Unassembled WGS sequence"/>
</dbReference>
<dbReference type="VEuPathDB" id="FungiDB:MGYG_04300"/>